<keyword evidence="3" id="KW-1185">Reference proteome</keyword>
<dbReference type="EnsemblMetazoa" id="tetur175g00020.1">
    <property type="protein sequence ID" value="tetur175g00020.1"/>
    <property type="gene ID" value="tetur175g00020"/>
</dbReference>
<feature type="region of interest" description="Disordered" evidence="1">
    <location>
        <begin position="126"/>
        <end position="149"/>
    </location>
</feature>
<dbReference type="Proteomes" id="UP000015104">
    <property type="component" value="Unassembled WGS sequence"/>
</dbReference>
<dbReference type="HOGENOM" id="CLU_864156_0_0_1"/>
<feature type="region of interest" description="Disordered" evidence="1">
    <location>
        <begin position="1"/>
        <end position="38"/>
    </location>
</feature>
<dbReference type="AlphaFoldDB" id="T1KPC6"/>
<protein>
    <submittedName>
        <fullName evidence="2">Uncharacterized protein</fullName>
    </submittedName>
</protein>
<name>T1KPC6_TETUR</name>
<evidence type="ECO:0000313" key="2">
    <source>
        <dbReference type="EnsemblMetazoa" id="tetur175g00020.1"/>
    </source>
</evidence>
<accession>T1KPC6</accession>
<reference evidence="3" key="1">
    <citation type="submission" date="2011-08" db="EMBL/GenBank/DDBJ databases">
        <authorList>
            <person name="Rombauts S."/>
        </authorList>
    </citation>
    <scope>NUCLEOTIDE SEQUENCE</scope>
    <source>
        <strain evidence="3">London</strain>
    </source>
</reference>
<feature type="compositionally biased region" description="Polar residues" evidence="1">
    <location>
        <begin position="1"/>
        <end position="14"/>
    </location>
</feature>
<sequence length="322" mass="36746">MNETSDQQKNSTQGDIDPPSNLTDKDSEVNSIPDNNKLTTTIVEYSTHEDPKKLIDWALKWFGSGTNKFKEDAWSKINESDIEKINQIERIIEDEVTVKSLRIGPVKQLKINFLIFRKNQIIIKDKTTSNTGQDPEPTPKTTRKRQAGTSIKDGTIVYPKEPKIGKIISSTESKPVPQNWIKINDVPKDPIILASKEGMSPKNLDTLIRTLKTEGKLKTPIKSMNMNRKGVSIRLREKSNIETIIQELKSNNIEALSPQPFDPVIWIRNLKLNELQCSIDDFMEEVAEENDFGKSSKFIYKNNRNNYLILEAKLLGDVKHTR</sequence>
<proteinExistence type="predicted"/>
<feature type="compositionally biased region" description="Polar residues" evidence="1">
    <location>
        <begin position="29"/>
        <end position="38"/>
    </location>
</feature>
<reference evidence="2" key="2">
    <citation type="submission" date="2015-06" db="UniProtKB">
        <authorList>
            <consortium name="EnsemblMetazoa"/>
        </authorList>
    </citation>
    <scope>IDENTIFICATION</scope>
</reference>
<organism evidence="2 3">
    <name type="scientific">Tetranychus urticae</name>
    <name type="common">Two-spotted spider mite</name>
    <dbReference type="NCBI Taxonomy" id="32264"/>
    <lineage>
        <taxon>Eukaryota</taxon>
        <taxon>Metazoa</taxon>
        <taxon>Ecdysozoa</taxon>
        <taxon>Arthropoda</taxon>
        <taxon>Chelicerata</taxon>
        <taxon>Arachnida</taxon>
        <taxon>Acari</taxon>
        <taxon>Acariformes</taxon>
        <taxon>Trombidiformes</taxon>
        <taxon>Prostigmata</taxon>
        <taxon>Eleutherengona</taxon>
        <taxon>Raphignathae</taxon>
        <taxon>Tetranychoidea</taxon>
        <taxon>Tetranychidae</taxon>
        <taxon>Tetranychus</taxon>
    </lineage>
</organism>
<dbReference type="EMBL" id="CAEY01000305">
    <property type="status" value="NOT_ANNOTATED_CDS"/>
    <property type="molecule type" value="Genomic_DNA"/>
</dbReference>
<evidence type="ECO:0000313" key="3">
    <source>
        <dbReference type="Proteomes" id="UP000015104"/>
    </source>
</evidence>
<evidence type="ECO:0000256" key="1">
    <source>
        <dbReference type="SAM" id="MobiDB-lite"/>
    </source>
</evidence>